<dbReference type="SUPFAM" id="SSF52540">
    <property type="entry name" value="P-loop containing nucleoside triphosphate hydrolases"/>
    <property type="match status" value="1"/>
</dbReference>
<dbReference type="GO" id="GO:0005525">
    <property type="term" value="F:GTP binding"/>
    <property type="evidence" value="ECO:0007669"/>
    <property type="project" value="InterPro"/>
</dbReference>
<accession>A0A964T7P2</accession>
<reference evidence="2" key="1">
    <citation type="submission" date="2019-03" db="EMBL/GenBank/DDBJ databases">
        <title>Afifella sp. nov., isolated from activated sludge.</title>
        <authorList>
            <person name="Li Q."/>
            <person name="Liu Y."/>
        </authorList>
    </citation>
    <scope>NUCLEOTIDE SEQUENCE</scope>
    <source>
        <strain evidence="2">L72</strain>
    </source>
</reference>
<proteinExistence type="predicted"/>
<evidence type="ECO:0000313" key="3">
    <source>
        <dbReference type="Proteomes" id="UP000773614"/>
    </source>
</evidence>
<gene>
    <name evidence="2" type="primary">mobB</name>
    <name evidence="2" type="ORF">E4O86_20160</name>
</gene>
<dbReference type="PANTHER" id="PTHR40072">
    <property type="entry name" value="MOLYBDOPTERIN-GUANINE DINUCLEOTIDE BIOSYNTHESIS ADAPTER PROTEIN-RELATED"/>
    <property type="match status" value="1"/>
</dbReference>
<comment type="caution">
    <text evidence="2">The sequence shown here is derived from an EMBL/GenBank/DDBJ whole genome shotgun (WGS) entry which is preliminary data.</text>
</comment>
<dbReference type="Gene3D" id="3.40.50.300">
    <property type="entry name" value="P-loop containing nucleotide triphosphate hydrolases"/>
    <property type="match status" value="1"/>
</dbReference>
<sequence length="173" mass="19000">MSAPVFGVTGWKNSGKTTLLTRLVSVFVARGLRVSTIKHAHHAFDIDRPATDSFRHREAGASEVMIVSGTRWALMHELREEEEEPGFETVLPRLSPCDLVLVEGYKRERHPKIEVRRSASARQSSLALEDPTIRAIAADHPTDSHGLPCFALDDVEAMADFIANETGLRSGGG</sequence>
<evidence type="ECO:0000259" key="1">
    <source>
        <dbReference type="Pfam" id="PF03205"/>
    </source>
</evidence>
<dbReference type="InterPro" id="IPR004435">
    <property type="entry name" value="MobB_dom"/>
</dbReference>
<dbReference type="AlphaFoldDB" id="A0A964T7P2"/>
<dbReference type="Pfam" id="PF03205">
    <property type="entry name" value="MobB"/>
    <property type="match status" value="1"/>
</dbReference>
<name>A0A964T7P2_9HYPH</name>
<dbReference type="NCBIfam" id="TIGR00176">
    <property type="entry name" value="mobB"/>
    <property type="match status" value="1"/>
</dbReference>
<protein>
    <submittedName>
        <fullName evidence="2">Molybdopterin-guanine dinucleotide biosynthesis protein B</fullName>
    </submittedName>
</protein>
<dbReference type="InterPro" id="IPR052539">
    <property type="entry name" value="MGD_biosynthesis_adapter"/>
</dbReference>
<dbReference type="PANTHER" id="PTHR40072:SF1">
    <property type="entry name" value="MOLYBDOPTERIN-GUANINE DINUCLEOTIDE BIOSYNTHESIS ADAPTER PROTEIN"/>
    <property type="match status" value="1"/>
</dbReference>
<feature type="domain" description="Molybdopterin-guanine dinucleotide biosynthesis protein B (MobB)" evidence="1">
    <location>
        <begin position="5"/>
        <end position="139"/>
    </location>
</feature>
<dbReference type="InterPro" id="IPR027417">
    <property type="entry name" value="P-loop_NTPase"/>
</dbReference>
<dbReference type="Proteomes" id="UP000773614">
    <property type="component" value="Unassembled WGS sequence"/>
</dbReference>
<evidence type="ECO:0000313" key="2">
    <source>
        <dbReference type="EMBL" id="MYZ50023.1"/>
    </source>
</evidence>
<organism evidence="2 3">
    <name type="scientific">Propylenella binzhouense</name>
    <dbReference type="NCBI Taxonomy" id="2555902"/>
    <lineage>
        <taxon>Bacteria</taxon>
        <taxon>Pseudomonadati</taxon>
        <taxon>Pseudomonadota</taxon>
        <taxon>Alphaproteobacteria</taxon>
        <taxon>Hyphomicrobiales</taxon>
        <taxon>Propylenellaceae</taxon>
        <taxon>Propylenella</taxon>
    </lineage>
</organism>
<dbReference type="GO" id="GO:0006777">
    <property type="term" value="P:Mo-molybdopterin cofactor biosynthetic process"/>
    <property type="evidence" value="ECO:0007669"/>
    <property type="project" value="InterPro"/>
</dbReference>
<dbReference type="OrthoDB" id="9804758at2"/>
<dbReference type="RefSeq" id="WP_161142356.1">
    <property type="nucleotide sequence ID" value="NZ_SPKJ01000114.1"/>
</dbReference>
<dbReference type="CDD" id="cd03116">
    <property type="entry name" value="MobB"/>
    <property type="match status" value="1"/>
</dbReference>
<dbReference type="EMBL" id="SPKJ01000114">
    <property type="protein sequence ID" value="MYZ50023.1"/>
    <property type="molecule type" value="Genomic_DNA"/>
</dbReference>
<keyword evidence="3" id="KW-1185">Reference proteome</keyword>